<evidence type="ECO:0000313" key="2">
    <source>
        <dbReference type="EMBL" id="MDN4013385.1"/>
    </source>
</evidence>
<dbReference type="Pfam" id="PF01381">
    <property type="entry name" value="HTH_3"/>
    <property type="match status" value="1"/>
</dbReference>
<evidence type="ECO:0000313" key="3">
    <source>
        <dbReference type="Proteomes" id="UP001225933"/>
    </source>
</evidence>
<dbReference type="InterPro" id="IPR001387">
    <property type="entry name" value="Cro/C1-type_HTH"/>
</dbReference>
<protein>
    <submittedName>
        <fullName evidence="2">Helix-turn-helix transcriptional regulator</fullName>
    </submittedName>
</protein>
<dbReference type="EMBL" id="JAUHGV010000015">
    <property type="protein sequence ID" value="MDN4013385.1"/>
    <property type="molecule type" value="Genomic_DNA"/>
</dbReference>
<feature type="domain" description="HTH cro/C1-type" evidence="1">
    <location>
        <begin position="17"/>
        <end position="59"/>
    </location>
</feature>
<dbReference type="GO" id="GO:0003677">
    <property type="term" value="F:DNA binding"/>
    <property type="evidence" value="ECO:0007669"/>
    <property type="project" value="InterPro"/>
</dbReference>
<dbReference type="Gene3D" id="1.10.260.40">
    <property type="entry name" value="lambda repressor-like DNA-binding domains"/>
    <property type="match status" value="1"/>
</dbReference>
<name>A0AAJ1VJR6_9FLAO</name>
<dbReference type="SUPFAM" id="SSF47413">
    <property type="entry name" value="lambda repressor-like DNA-binding domains"/>
    <property type="match status" value="1"/>
</dbReference>
<proteinExistence type="predicted"/>
<dbReference type="AlphaFoldDB" id="A0AAJ1VJR6"/>
<gene>
    <name evidence="2" type="ORF">QX233_12990</name>
</gene>
<dbReference type="RefSeq" id="WP_214590035.1">
    <property type="nucleotide sequence ID" value="NZ_JAUHGV010000015.1"/>
</dbReference>
<sequence length="108" mass="12318">MLWGFYYCSRITNPRDQELAEKSQVNNKSLSRYELGSSIPPADTLKNIADALGVSSDALLNDETVAIKDKELLKKFEAIQEMSEEDKALVIRFLDLTIRDFNARKAYK</sequence>
<evidence type="ECO:0000259" key="1">
    <source>
        <dbReference type="PROSITE" id="PS50943"/>
    </source>
</evidence>
<dbReference type="Proteomes" id="UP001225933">
    <property type="component" value="Unassembled WGS sequence"/>
</dbReference>
<dbReference type="CDD" id="cd00093">
    <property type="entry name" value="HTH_XRE"/>
    <property type="match status" value="1"/>
</dbReference>
<comment type="caution">
    <text evidence="2">The sequence shown here is derived from an EMBL/GenBank/DDBJ whole genome shotgun (WGS) entry which is preliminary data.</text>
</comment>
<dbReference type="PROSITE" id="PS50943">
    <property type="entry name" value="HTH_CROC1"/>
    <property type="match status" value="1"/>
</dbReference>
<reference evidence="2" key="1">
    <citation type="submission" date="2023-06" db="EMBL/GenBank/DDBJ databases">
        <title>Two Chryseobacterium gambrini strains from China.</title>
        <authorList>
            <person name="Zeng J."/>
            <person name="Wu Y."/>
        </authorList>
    </citation>
    <scope>NUCLEOTIDE SEQUENCE</scope>
    <source>
        <strain evidence="2">SQ219</strain>
    </source>
</reference>
<accession>A0AAJ1VJR6</accession>
<dbReference type="SMART" id="SM00530">
    <property type="entry name" value="HTH_XRE"/>
    <property type="match status" value="1"/>
</dbReference>
<dbReference type="InterPro" id="IPR010982">
    <property type="entry name" value="Lambda_DNA-bd_dom_sf"/>
</dbReference>
<organism evidence="2 3">
    <name type="scientific">Chryseobacterium gambrini</name>
    <dbReference type="NCBI Taxonomy" id="373672"/>
    <lineage>
        <taxon>Bacteria</taxon>
        <taxon>Pseudomonadati</taxon>
        <taxon>Bacteroidota</taxon>
        <taxon>Flavobacteriia</taxon>
        <taxon>Flavobacteriales</taxon>
        <taxon>Weeksellaceae</taxon>
        <taxon>Chryseobacterium group</taxon>
        <taxon>Chryseobacterium</taxon>
    </lineage>
</organism>